<dbReference type="PANTHER" id="PTHR23426">
    <property type="entry name" value="FERREDOXIN/ADRENODOXIN"/>
    <property type="match status" value="1"/>
</dbReference>
<dbReference type="PROSITE" id="PS51085">
    <property type="entry name" value="2FE2S_FER_2"/>
    <property type="match status" value="1"/>
</dbReference>
<keyword evidence="5" id="KW-0411">Iron-sulfur</keyword>
<dbReference type="GO" id="GO:0009055">
    <property type="term" value="F:electron transfer activity"/>
    <property type="evidence" value="ECO:0007669"/>
    <property type="project" value="TreeGrafter"/>
</dbReference>
<evidence type="ECO:0000256" key="1">
    <source>
        <dbReference type="ARBA" id="ARBA00010914"/>
    </source>
</evidence>
<reference evidence="7 8" key="1">
    <citation type="submission" date="2014-10" db="EMBL/GenBank/DDBJ databases">
        <title>Genome sequence of Ponticoccus sp. strain UMTAT08 isolated from clonal culture of toxic dinoflagellate Alexandrium tamiyavanichii.</title>
        <authorList>
            <person name="Gan H.Y."/>
            <person name="Muhd D.-D."/>
            <person name="Mohd Noor M.E."/>
            <person name="Yeong Y.S."/>
            <person name="Usup G."/>
        </authorList>
    </citation>
    <scope>NUCLEOTIDE SEQUENCE [LARGE SCALE GENOMIC DNA]</scope>
    <source>
        <strain evidence="7 8">UMTAT08</strain>
    </source>
</reference>
<dbReference type="EMBL" id="JSUQ01000009">
    <property type="protein sequence ID" value="KHQ52859.1"/>
    <property type="molecule type" value="Genomic_DNA"/>
</dbReference>
<accession>A0A0B3SQZ8</accession>
<dbReference type="PANTHER" id="PTHR23426:SF65">
    <property type="entry name" value="FERREDOXIN-2, MITOCHONDRIAL"/>
    <property type="match status" value="1"/>
</dbReference>
<dbReference type="RefSeq" id="WP_043141456.1">
    <property type="nucleotide sequence ID" value="NZ_BMGQ01000001.1"/>
</dbReference>
<comment type="cofactor">
    <cofactor evidence="6">
        <name>[2Fe-2S] cluster</name>
        <dbReference type="ChEBI" id="CHEBI:190135"/>
    </cofactor>
</comment>
<evidence type="ECO:0000256" key="3">
    <source>
        <dbReference type="ARBA" id="ARBA00022723"/>
    </source>
</evidence>
<dbReference type="InterPro" id="IPR001041">
    <property type="entry name" value="2Fe-2S_ferredoxin-type"/>
</dbReference>
<keyword evidence="2" id="KW-0001">2Fe-2S</keyword>
<dbReference type="STRING" id="561184.SAMN05216376_11022"/>
<dbReference type="Proteomes" id="UP000030960">
    <property type="component" value="Unassembled WGS sequence"/>
</dbReference>
<sequence length="107" mass="11481">MVEITFVHPDGNRRTVGAAPGTSIMQAARDNGINEIIAECGGAMACATCHCYVDDAWTDRVGRRDDAEDDMLDFAEGEVRDTSRLSCQIALSEALDGVIVHLPDVQG</sequence>
<dbReference type="Pfam" id="PF00111">
    <property type="entry name" value="Fer2"/>
    <property type="match status" value="1"/>
</dbReference>
<comment type="similarity">
    <text evidence="1">Belongs to the adrenodoxin/putidaredoxin family.</text>
</comment>
<dbReference type="GO" id="GO:0046872">
    <property type="term" value="F:metal ion binding"/>
    <property type="evidence" value="ECO:0007669"/>
    <property type="project" value="UniProtKB-KW"/>
</dbReference>
<evidence type="ECO:0000256" key="5">
    <source>
        <dbReference type="ARBA" id="ARBA00023014"/>
    </source>
</evidence>
<dbReference type="PRINTS" id="PR00355">
    <property type="entry name" value="ADRENODOXIN"/>
</dbReference>
<dbReference type="PATRIC" id="fig|1515334.3.peg.2418"/>
<dbReference type="GeneID" id="66502373"/>
<dbReference type="GO" id="GO:0005829">
    <property type="term" value="C:cytosol"/>
    <property type="evidence" value="ECO:0007669"/>
    <property type="project" value="TreeGrafter"/>
</dbReference>
<evidence type="ECO:0000256" key="2">
    <source>
        <dbReference type="ARBA" id="ARBA00022714"/>
    </source>
</evidence>
<keyword evidence="4" id="KW-0408">Iron</keyword>
<dbReference type="AlphaFoldDB" id="A0A0B3SQZ8"/>
<gene>
    <name evidence="7" type="ORF">OA50_02402</name>
</gene>
<dbReference type="OrthoDB" id="9799640at2"/>
<accession>A0A225QVY4</accession>
<evidence type="ECO:0000313" key="8">
    <source>
        <dbReference type="Proteomes" id="UP000030960"/>
    </source>
</evidence>
<proteinExistence type="inferred from homology"/>
<accession>A0A225PVQ6</accession>
<dbReference type="SUPFAM" id="SSF54292">
    <property type="entry name" value="2Fe-2S ferredoxin-like"/>
    <property type="match status" value="1"/>
</dbReference>
<dbReference type="CDD" id="cd00207">
    <property type="entry name" value="fer2"/>
    <property type="match status" value="1"/>
</dbReference>
<keyword evidence="3" id="KW-0479">Metal-binding</keyword>
<name>A0A0B3SQZ8_9RHOB</name>
<dbReference type="InterPro" id="IPR012675">
    <property type="entry name" value="Beta-grasp_dom_sf"/>
</dbReference>
<dbReference type="InterPro" id="IPR036010">
    <property type="entry name" value="2Fe-2S_ferredoxin-like_sf"/>
</dbReference>
<dbReference type="GO" id="GO:0140647">
    <property type="term" value="P:P450-containing electron transport chain"/>
    <property type="evidence" value="ECO:0007669"/>
    <property type="project" value="InterPro"/>
</dbReference>
<organism evidence="7 8">
    <name type="scientific">Mameliella alba</name>
    <dbReference type="NCBI Taxonomy" id="561184"/>
    <lineage>
        <taxon>Bacteria</taxon>
        <taxon>Pseudomonadati</taxon>
        <taxon>Pseudomonadota</taxon>
        <taxon>Alphaproteobacteria</taxon>
        <taxon>Rhodobacterales</taxon>
        <taxon>Roseobacteraceae</taxon>
        <taxon>Mameliella</taxon>
    </lineage>
</organism>
<evidence type="ECO:0000313" key="7">
    <source>
        <dbReference type="EMBL" id="KHQ52859.1"/>
    </source>
</evidence>
<dbReference type="InterPro" id="IPR018298">
    <property type="entry name" value="Adrenodoxin_Fe-S_BS"/>
</dbReference>
<dbReference type="InterPro" id="IPR001055">
    <property type="entry name" value="Adrenodoxin-like"/>
</dbReference>
<comment type="caution">
    <text evidence="7">The sequence shown here is derived from an EMBL/GenBank/DDBJ whole genome shotgun (WGS) entry which is preliminary data.</text>
</comment>
<evidence type="ECO:0000256" key="4">
    <source>
        <dbReference type="ARBA" id="ARBA00023004"/>
    </source>
</evidence>
<protein>
    <submittedName>
        <fullName evidence="7">Ferredoxin, 2Fe-2S</fullName>
    </submittedName>
</protein>
<keyword evidence="8" id="KW-1185">Reference proteome</keyword>
<dbReference type="GO" id="GO:0051537">
    <property type="term" value="F:2 iron, 2 sulfur cluster binding"/>
    <property type="evidence" value="ECO:0007669"/>
    <property type="project" value="UniProtKB-KW"/>
</dbReference>
<dbReference type="Gene3D" id="3.10.20.30">
    <property type="match status" value="1"/>
</dbReference>
<dbReference type="PROSITE" id="PS00814">
    <property type="entry name" value="ADX"/>
    <property type="match status" value="1"/>
</dbReference>
<evidence type="ECO:0000256" key="6">
    <source>
        <dbReference type="ARBA" id="ARBA00034078"/>
    </source>
</evidence>